<dbReference type="InterPro" id="IPR050086">
    <property type="entry name" value="MetN_ABC_transporter-like"/>
</dbReference>
<dbReference type="SMART" id="SM00382">
    <property type="entry name" value="AAA"/>
    <property type="match status" value="1"/>
</dbReference>
<dbReference type="PANTHER" id="PTHR43166:SF30">
    <property type="entry name" value="METHIONINE IMPORT ATP-BINDING PROTEIN METN"/>
    <property type="match status" value="1"/>
</dbReference>
<dbReference type="Pfam" id="PF09383">
    <property type="entry name" value="NIL"/>
    <property type="match status" value="1"/>
</dbReference>
<evidence type="ECO:0000256" key="4">
    <source>
        <dbReference type="ARBA" id="ARBA00022840"/>
    </source>
</evidence>
<dbReference type="SUPFAM" id="SSF52540">
    <property type="entry name" value="P-loop containing nucleoside triphosphate hydrolases"/>
    <property type="match status" value="1"/>
</dbReference>
<dbReference type="PROSITE" id="PS50893">
    <property type="entry name" value="ABC_TRANSPORTER_2"/>
    <property type="match status" value="1"/>
</dbReference>
<dbReference type="Pfam" id="PF00005">
    <property type="entry name" value="ABC_tran"/>
    <property type="match status" value="1"/>
</dbReference>
<feature type="domain" description="ABC transporter" evidence="8">
    <location>
        <begin position="8"/>
        <end position="259"/>
    </location>
</feature>
<dbReference type="CDD" id="cd03258">
    <property type="entry name" value="ABC_MetN_methionine_transporter"/>
    <property type="match status" value="1"/>
</dbReference>
<keyword evidence="4 9" id="KW-0067">ATP-binding</keyword>
<dbReference type="Gene3D" id="3.40.50.300">
    <property type="entry name" value="P-loop containing nucleotide triphosphate hydrolases"/>
    <property type="match status" value="1"/>
</dbReference>
<sequence length="373" mass="40798">MAEPVITLKQVDVNFSEKNKSVHAVDHVDLTVERGDIYGIVGYSGAGKSTLVRTINLLQRPTSGQVTVLGQDMLSLNASDLRSERRRIGMIFQHFNLMNSLTIAGNVAFPLKGTLVKDKDKDGNEILRKITKQEISKKVTDLLALVGLSERATAYPTELSGGQKQRVGIARALASDPEILISDEATSALDPKTTSSILQLLASLNQRLGLTIVLITHEMEAVKQVCNKVAVMDDGRIIERGDLLHIFAAPQQQLTKDFIDTTIQIDEAIEAVRDQPAVRNLQAPDQLVRLTYVGASTDQPLVATLFKEYNVTANILFGDIQILQGTPFGNLLVVLSGTEDDLNRAFDYLKQSDVTVQHLSATAEKGATPHEFD</sequence>
<dbReference type="InterPro" id="IPR045865">
    <property type="entry name" value="ACT-like_dom_sf"/>
</dbReference>
<keyword evidence="5" id="KW-1278">Translocase</keyword>
<dbReference type="InterPro" id="IPR003439">
    <property type="entry name" value="ABC_transporter-like_ATP-bd"/>
</dbReference>
<keyword evidence="2" id="KW-1003">Cell membrane</keyword>
<dbReference type="EMBL" id="JBHTOK010000069">
    <property type="protein sequence ID" value="MFD1441478.1"/>
    <property type="molecule type" value="Genomic_DNA"/>
</dbReference>
<comment type="caution">
    <text evidence="9">The sequence shown here is derived from an EMBL/GenBank/DDBJ whole genome shotgun (WGS) entry which is preliminary data.</text>
</comment>
<evidence type="ECO:0000256" key="1">
    <source>
        <dbReference type="ARBA" id="ARBA00022448"/>
    </source>
</evidence>
<dbReference type="RefSeq" id="WP_125756757.1">
    <property type="nucleotide sequence ID" value="NZ_JBHTOK010000069.1"/>
</dbReference>
<keyword evidence="1" id="KW-0813">Transport</keyword>
<organism evidence="9 10">
    <name type="scientific">Lacticaseibacillus hegangensis</name>
    <dbReference type="NCBI Taxonomy" id="2486010"/>
    <lineage>
        <taxon>Bacteria</taxon>
        <taxon>Bacillati</taxon>
        <taxon>Bacillota</taxon>
        <taxon>Bacilli</taxon>
        <taxon>Lactobacillales</taxon>
        <taxon>Lactobacillaceae</taxon>
        <taxon>Lacticaseibacillus</taxon>
    </lineage>
</organism>
<keyword evidence="10" id="KW-1185">Reference proteome</keyword>
<evidence type="ECO:0000256" key="7">
    <source>
        <dbReference type="ARBA" id="ARBA00023136"/>
    </source>
</evidence>
<evidence type="ECO:0000256" key="2">
    <source>
        <dbReference type="ARBA" id="ARBA00022475"/>
    </source>
</evidence>
<gene>
    <name evidence="9" type="ORF">ACFQ5K_08855</name>
</gene>
<name>A0ABW4CZZ9_9LACO</name>
<evidence type="ECO:0000313" key="10">
    <source>
        <dbReference type="Proteomes" id="UP001597212"/>
    </source>
</evidence>
<dbReference type="SUPFAM" id="SSF55021">
    <property type="entry name" value="ACT-like"/>
    <property type="match status" value="1"/>
</dbReference>
<dbReference type="Gene3D" id="3.30.70.260">
    <property type="match status" value="1"/>
</dbReference>
<evidence type="ECO:0000256" key="5">
    <source>
        <dbReference type="ARBA" id="ARBA00022967"/>
    </source>
</evidence>
<dbReference type="Proteomes" id="UP001597212">
    <property type="component" value="Unassembled WGS sequence"/>
</dbReference>
<reference evidence="10" key="1">
    <citation type="journal article" date="2019" name="Int. J. Syst. Evol. Microbiol.">
        <title>The Global Catalogue of Microorganisms (GCM) 10K type strain sequencing project: providing services to taxonomists for standard genome sequencing and annotation.</title>
        <authorList>
            <consortium name="The Broad Institute Genomics Platform"/>
            <consortium name="The Broad Institute Genome Sequencing Center for Infectious Disease"/>
            <person name="Wu L."/>
            <person name="Ma J."/>
        </authorList>
    </citation>
    <scope>NUCLEOTIDE SEQUENCE [LARGE SCALE GENOMIC DNA]</scope>
    <source>
        <strain evidence="10">CCM 8912</strain>
    </source>
</reference>
<evidence type="ECO:0000256" key="3">
    <source>
        <dbReference type="ARBA" id="ARBA00022741"/>
    </source>
</evidence>
<proteinExistence type="predicted"/>
<accession>A0ABW4CZZ9</accession>
<dbReference type="InterPro" id="IPR027417">
    <property type="entry name" value="P-loop_NTPase"/>
</dbReference>
<keyword evidence="6" id="KW-0029">Amino-acid transport</keyword>
<evidence type="ECO:0000259" key="8">
    <source>
        <dbReference type="PROSITE" id="PS50893"/>
    </source>
</evidence>
<keyword evidence="3" id="KW-0547">Nucleotide-binding</keyword>
<dbReference type="PANTHER" id="PTHR43166">
    <property type="entry name" value="AMINO ACID IMPORT ATP-BINDING PROTEIN"/>
    <property type="match status" value="1"/>
</dbReference>
<dbReference type="InterPro" id="IPR018449">
    <property type="entry name" value="NIL_domain"/>
</dbReference>
<protein>
    <submittedName>
        <fullName evidence="9">Methionine ABC transporter ATP-binding protein</fullName>
    </submittedName>
</protein>
<dbReference type="SMART" id="SM00930">
    <property type="entry name" value="NIL"/>
    <property type="match status" value="1"/>
</dbReference>
<evidence type="ECO:0000256" key="6">
    <source>
        <dbReference type="ARBA" id="ARBA00022970"/>
    </source>
</evidence>
<dbReference type="InterPro" id="IPR003593">
    <property type="entry name" value="AAA+_ATPase"/>
</dbReference>
<keyword evidence="7" id="KW-0472">Membrane</keyword>
<dbReference type="PROSITE" id="PS00211">
    <property type="entry name" value="ABC_TRANSPORTER_1"/>
    <property type="match status" value="1"/>
</dbReference>
<dbReference type="GO" id="GO:0005524">
    <property type="term" value="F:ATP binding"/>
    <property type="evidence" value="ECO:0007669"/>
    <property type="project" value="UniProtKB-KW"/>
</dbReference>
<dbReference type="InterPro" id="IPR017871">
    <property type="entry name" value="ABC_transporter-like_CS"/>
</dbReference>
<evidence type="ECO:0000313" key="9">
    <source>
        <dbReference type="EMBL" id="MFD1441478.1"/>
    </source>
</evidence>
<dbReference type="InterPro" id="IPR041701">
    <property type="entry name" value="MetN_ABC"/>
</dbReference>